<proteinExistence type="predicted"/>
<evidence type="ECO:0000259" key="1">
    <source>
        <dbReference type="Pfam" id="PF13391"/>
    </source>
</evidence>
<reference evidence="2 3" key="1">
    <citation type="submission" date="2017-09" db="EMBL/GenBank/DDBJ databases">
        <title>FDA dAtabase for Regulatory Grade micrObial Sequences (FDA-ARGOS): Supporting development and validation of Infectious Disease Dx tests.</title>
        <authorList>
            <person name="Minogue T."/>
            <person name="Wolcott M."/>
            <person name="Wasieloski L."/>
            <person name="Aguilar W."/>
            <person name="Moore D."/>
            <person name="Tallon L."/>
            <person name="Sadzewicz L."/>
            <person name="Ott S."/>
            <person name="Zhao X."/>
            <person name="Nagaraj S."/>
            <person name="Vavikolanu K."/>
            <person name="Aluvathingal J."/>
            <person name="Nadendla S."/>
            <person name="Sichtig H."/>
        </authorList>
    </citation>
    <scope>NUCLEOTIDE SEQUENCE [LARGE SCALE GENOMIC DNA]</scope>
    <source>
        <strain evidence="2 3">FDAARGOS_392</strain>
    </source>
</reference>
<dbReference type="GO" id="GO:0004519">
    <property type="term" value="F:endonuclease activity"/>
    <property type="evidence" value="ECO:0007669"/>
    <property type="project" value="UniProtKB-KW"/>
</dbReference>
<accession>A0A291DZW5</accession>
<protein>
    <submittedName>
        <fullName evidence="2">HNH endonuclease</fullName>
    </submittedName>
</protein>
<sequence length="350" mass="40333">MGLSKEGYPKGVLVRAVWDCCSELYEQLGRAPTRQEFMAEIHRREPDRKGISTHSRQWGDWMRHHSFKSDISLSGHTIPDEYLEPQRLRVVYAVELLGEVSVAEVVKWIITSNAPLKKSEIEYQFQALTVNHNQRWFHRGTRKSMLSNSNHPMDKLYRSGAGRETRYVIYIPEKHGIWDIAEDGKTPVCIAAPGLADLIMLQLRDESELANNIPADETYHDARVRILQEILAREGQPAFRRRLFRAYEGQCAITGCAISALLEAAHLRPYAGAWHSRACFGLLLRTDIHTLFDKGLLWLDNEYRVCLAPAIMHTEYNTLHGKAIRLPRSPDDWPLKEHIAWHRDFCIKNS</sequence>
<organism evidence="2 3">
    <name type="scientific">Cedecea neteri</name>
    <dbReference type="NCBI Taxonomy" id="158822"/>
    <lineage>
        <taxon>Bacteria</taxon>
        <taxon>Pseudomonadati</taxon>
        <taxon>Pseudomonadota</taxon>
        <taxon>Gammaproteobacteria</taxon>
        <taxon>Enterobacterales</taxon>
        <taxon>Enterobacteriaceae</taxon>
        <taxon>Cedecea</taxon>
    </lineage>
</organism>
<gene>
    <name evidence="2" type="ORF">CO704_14240</name>
</gene>
<evidence type="ECO:0000313" key="2">
    <source>
        <dbReference type="EMBL" id="ATF93186.1"/>
    </source>
</evidence>
<keyword evidence="2" id="KW-0378">Hydrolase</keyword>
<dbReference type="EMBL" id="CP023525">
    <property type="protein sequence ID" value="ATF93186.1"/>
    <property type="molecule type" value="Genomic_DNA"/>
</dbReference>
<dbReference type="Pfam" id="PF13391">
    <property type="entry name" value="HNH_2"/>
    <property type="match status" value="1"/>
</dbReference>
<dbReference type="Proteomes" id="UP000217979">
    <property type="component" value="Chromosome"/>
</dbReference>
<keyword evidence="2" id="KW-0540">Nuclease</keyword>
<dbReference type="AlphaFoldDB" id="A0A291DZW5"/>
<keyword evidence="2" id="KW-0255">Endonuclease</keyword>
<name>A0A291DZW5_9ENTR</name>
<dbReference type="InterPro" id="IPR003615">
    <property type="entry name" value="HNH_nuc"/>
</dbReference>
<evidence type="ECO:0000313" key="3">
    <source>
        <dbReference type="Proteomes" id="UP000217979"/>
    </source>
</evidence>
<feature type="domain" description="HNH nuclease" evidence="1">
    <location>
        <begin position="251"/>
        <end position="298"/>
    </location>
</feature>
<dbReference type="RefSeq" id="WP_061272803.1">
    <property type="nucleotide sequence ID" value="NZ_CP023525.1"/>
</dbReference>